<feature type="non-terminal residue" evidence="1">
    <location>
        <position position="1"/>
    </location>
</feature>
<gene>
    <name evidence="1" type="primary">ORF12361</name>
</gene>
<evidence type="ECO:0000313" key="1">
    <source>
        <dbReference type="EMBL" id="CEK51056.1"/>
    </source>
</evidence>
<sequence length="53" mass="5931">AQTVIQIMHLVTSKVKAMYKNIRVALGSNITKIASLRSETGELITDMTKQLER</sequence>
<name>A0A0B6Y5E7_9EUPU</name>
<organism evidence="1">
    <name type="scientific">Arion vulgaris</name>
    <dbReference type="NCBI Taxonomy" id="1028688"/>
    <lineage>
        <taxon>Eukaryota</taxon>
        <taxon>Metazoa</taxon>
        <taxon>Spiralia</taxon>
        <taxon>Lophotrochozoa</taxon>
        <taxon>Mollusca</taxon>
        <taxon>Gastropoda</taxon>
        <taxon>Heterobranchia</taxon>
        <taxon>Euthyneura</taxon>
        <taxon>Panpulmonata</taxon>
        <taxon>Eupulmonata</taxon>
        <taxon>Stylommatophora</taxon>
        <taxon>Helicina</taxon>
        <taxon>Arionoidea</taxon>
        <taxon>Arionidae</taxon>
        <taxon>Arion</taxon>
    </lineage>
</organism>
<accession>A0A0B6Y5E7</accession>
<reference evidence="1" key="1">
    <citation type="submission" date="2014-12" db="EMBL/GenBank/DDBJ databases">
        <title>Insight into the proteome of Arion vulgaris.</title>
        <authorList>
            <person name="Aradska J."/>
            <person name="Bulat T."/>
            <person name="Smidak R."/>
            <person name="Sarate P."/>
            <person name="Gangsoo J."/>
            <person name="Sialana F."/>
            <person name="Bilban M."/>
            <person name="Lubec G."/>
        </authorList>
    </citation>
    <scope>NUCLEOTIDE SEQUENCE</scope>
    <source>
        <tissue evidence="1">Skin</tissue>
    </source>
</reference>
<dbReference type="AlphaFoldDB" id="A0A0B6Y5E7"/>
<dbReference type="EMBL" id="HACG01004191">
    <property type="protein sequence ID" value="CEK51056.1"/>
    <property type="molecule type" value="Transcribed_RNA"/>
</dbReference>
<protein>
    <submittedName>
        <fullName evidence="1">Uncharacterized protein</fullName>
    </submittedName>
</protein>
<proteinExistence type="predicted"/>